<comment type="similarity">
    <text evidence="3">Belongs to the CENP-T/CNN1 family.</text>
</comment>
<feature type="compositionally biased region" description="Polar residues" evidence="6">
    <location>
        <begin position="445"/>
        <end position="456"/>
    </location>
</feature>
<sequence>MDAGTSSGVKRHSSRIGEQRKYPGSGQKPTSRRSFRTPVQTVPLKSDGIRPERSASKSFVLIPDQNEKETPRSLIQGFLADSKTQSLTHVNKKSKLSLTPVEKGSTFKVPRLTDMVLRNQTQALPTAPATTPSIKYTPRTNIWNLLMDDVETTQADRTQSIEKPQASKSHLSELQQSDWGQRVTLSPLYASHHSNSTPVTHEESVLQHTTGVRTRKRFILEQAAKAHAANKLSRQSASQPLGHEDLSGNLGVNSSKTSERIEINGKFDQLHKKLADKKNMSAAAPTPEPQTADLSVAVDDEEADQPAMNDSEKVELAVERTIIGSVSVGHGSSTLEAPHVGVTTPASKKLQSSGLSHASRVNNDPSSEAVDDLPAQQPATSVYDIIEGSTSEDEQNSKTTGSVKKRMPKRKRSSSSMNTLVRSRKNLSQLTSDQTHEISPPASPFTRSKQNKTNTRVMTPSRNITVDVTHALRSSTPVPRKGFLHSTKVHETNSSSLSMVENNFMEYSGAPHITDLSPIRPDTRFQNRKELGVQEHLIDEVPSDKSKNQEDIALQVAGRNQDYNESDAPSGNENYNEPDSAQRNQEHTIAQDYNQSDAPSGNENYSEPDSAQSNQEHTISVKLQERAPKAPHNQHVSVIDAATRSHENGPQDVPTLNKEHSTDDNRLRDHTGNLEQMTQAEDHQSMSEVTKDYKSKIADVTNPQHQNEDDVDKNSQEVRQGTSLPSESAEYTELPSGISPLPTPDSNLTNRKNISAIQLQRRQSKNKISGGAKPSNANQEDPKTRKPRRKLTAKPTALPRKSVKFFAERHSSTKLSPDAIDEIVKVSEIWWDDTFKALEAYALHAGRKVINEKDVILLMKTQRVITGTEDLYDKIREYLPMELRTELIPIAKF</sequence>
<evidence type="ECO:0000313" key="8">
    <source>
        <dbReference type="EMBL" id="CAL1541300.1"/>
    </source>
</evidence>
<feature type="domain" description="CENP-T/Histone H4 histone fold" evidence="7">
    <location>
        <begin position="795"/>
        <end position="891"/>
    </location>
</feature>
<organism evidence="8 9">
    <name type="scientific">Lymnaea stagnalis</name>
    <name type="common">Great pond snail</name>
    <name type="synonym">Helix stagnalis</name>
    <dbReference type="NCBI Taxonomy" id="6523"/>
    <lineage>
        <taxon>Eukaryota</taxon>
        <taxon>Metazoa</taxon>
        <taxon>Spiralia</taxon>
        <taxon>Lophotrochozoa</taxon>
        <taxon>Mollusca</taxon>
        <taxon>Gastropoda</taxon>
        <taxon>Heterobranchia</taxon>
        <taxon>Euthyneura</taxon>
        <taxon>Panpulmonata</taxon>
        <taxon>Hygrophila</taxon>
        <taxon>Lymnaeoidea</taxon>
        <taxon>Lymnaeidae</taxon>
        <taxon>Lymnaea</taxon>
    </lineage>
</organism>
<dbReference type="PANTHER" id="PTHR46904:SF1">
    <property type="entry name" value="CENTROMERE PROTEIN T"/>
    <property type="match status" value="1"/>
</dbReference>
<feature type="region of interest" description="Disordered" evidence="6">
    <location>
        <begin position="1"/>
        <end position="68"/>
    </location>
</feature>
<proteinExistence type="inferred from homology"/>
<evidence type="ECO:0000256" key="2">
    <source>
        <dbReference type="ARBA" id="ARBA00004286"/>
    </source>
</evidence>
<dbReference type="CDD" id="cd22920">
    <property type="entry name" value="HFD_CENP-T"/>
    <property type="match status" value="1"/>
</dbReference>
<evidence type="ECO:0000256" key="5">
    <source>
        <dbReference type="ARBA" id="ARBA00023242"/>
    </source>
</evidence>
<evidence type="ECO:0000256" key="6">
    <source>
        <dbReference type="SAM" id="MobiDB-lite"/>
    </source>
</evidence>
<reference evidence="8 9" key="1">
    <citation type="submission" date="2024-04" db="EMBL/GenBank/DDBJ databases">
        <authorList>
            <consortium name="Genoscope - CEA"/>
            <person name="William W."/>
        </authorList>
    </citation>
    <scope>NUCLEOTIDE SEQUENCE [LARGE SCALE GENOMIC DNA]</scope>
</reference>
<dbReference type="InterPro" id="IPR009072">
    <property type="entry name" value="Histone-fold"/>
</dbReference>
<evidence type="ECO:0000313" key="9">
    <source>
        <dbReference type="Proteomes" id="UP001497497"/>
    </source>
</evidence>
<dbReference type="PANTHER" id="PTHR46904">
    <property type="entry name" value="CENTROMERE PROTEIN T"/>
    <property type="match status" value="1"/>
</dbReference>
<dbReference type="InterPro" id="IPR035425">
    <property type="entry name" value="CENP-T/H4_C"/>
</dbReference>
<dbReference type="GO" id="GO:0000776">
    <property type="term" value="C:kinetochore"/>
    <property type="evidence" value="ECO:0007669"/>
    <property type="project" value="InterPro"/>
</dbReference>
<feature type="compositionally biased region" description="Polar residues" evidence="6">
    <location>
        <begin position="418"/>
        <end position="433"/>
    </location>
</feature>
<comment type="subcellular location">
    <subcellularLocation>
        <location evidence="2">Chromosome</location>
    </subcellularLocation>
    <subcellularLocation>
        <location evidence="1">Nucleus</location>
    </subcellularLocation>
</comment>
<dbReference type="GO" id="GO:0046982">
    <property type="term" value="F:protein heterodimerization activity"/>
    <property type="evidence" value="ECO:0007669"/>
    <property type="project" value="InterPro"/>
</dbReference>
<feature type="compositionally biased region" description="Polar residues" evidence="6">
    <location>
        <begin position="561"/>
        <end position="617"/>
    </location>
</feature>
<dbReference type="Pfam" id="PF15511">
    <property type="entry name" value="CENP-T_C"/>
    <property type="match status" value="1"/>
</dbReference>
<dbReference type="GO" id="GO:0000278">
    <property type="term" value="P:mitotic cell cycle"/>
    <property type="evidence" value="ECO:0007669"/>
    <property type="project" value="TreeGrafter"/>
</dbReference>
<feature type="compositionally biased region" description="Polar residues" evidence="6">
    <location>
        <begin position="344"/>
        <end position="366"/>
    </location>
</feature>
<feature type="region of interest" description="Disordered" evidence="6">
    <location>
        <begin position="190"/>
        <end position="210"/>
    </location>
</feature>
<protein>
    <recommendedName>
        <fullName evidence="7">CENP-T/Histone H4 histone fold domain-containing protein</fullName>
    </recommendedName>
</protein>
<dbReference type="GO" id="GO:0005634">
    <property type="term" value="C:nucleus"/>
    <property type="evidence" value="ECO:0007669"/>
    <property type="project" value="UniProtKB-SubCell"/>
</dbReference>
<feature type="region of interest" description="Disordered" evidence="6">
    <location>
        <begin position="155"/>
        <end position="175"/>
    </location>
</feature>
<accession>A0AAV2I3K9</accession>
<keyword evidence="4" id="KW-0158">Chromosome</keyword>
<feature type="compositionally biased region" description="Basic and acidic residues" evidence="6">
    <location>
        <begin position="706"/>
        <end position="716"/>
    </location>
</feature>
<dbReference type="Proteomes" id="UP001497497">
    <property type="component" value="Unassembled WGS sequence"/>
</dbReference>
<comment type="caution">
    <text evidence="8">The sequence shown here is derived from an EMBL/GenBank/DDBJ whole genome shotgun (WGS) entry which is preliminary data.</text>
</comment>
<keyword evidence="5" id="KW-0539">Nucleus</keyword>
<feature type="compositionally biased region" description="Polar residues" evidence="6">
    <location>
        <begin position="744"/>
        <end position="761"/>
    </location>
</feature>
<name>A0AAV2I3K9_LYMST</name>
<dbReference type="GO" id="GO:0051382">
    <property type="term" value="P:kinetochore assembly"/>
    <property type="evidence" value="ECO:0007669"/>
    <property type="project" value="InterPro"/>
</dbReference>
<dbReference type="SUPFAM" id="SSF47113">
    <property type="entry name" value="Histone-fold"/>
    <property type="match status" value="1"/>
</dbReference>
<feature type="region of interest" description="Disordered" evidence="6">
    <location>
        <begin position="699"/>
        <end position="794"/>
    </location>
</feature>
<gene>
    <name evidence="8" type="ORF">GSLYS_00014906001</name>
</gene>
<feature type="compositionally biased region" description="Basic residues" evidence="6">
    <location>
        <begin position="403"/>
        <end position="413"/>
    </location>
</feature>
<dbReference type="GO" id="GO:0003677">
    <property type="term" value="F:DNA binding"/>
    <property type="evidence" value="ECO:0007669"/>
    <property type="project" value="InterPro"/>
</dbReference>
<feature type="region of interest" description="Disordered" evidence="6">
    <location>
        <begin position="558"/>
        <end position="617"/>
    </location>
</feature>
<evidence type="ECO:0000256" key="4">
    <source>
        <dbReference type="ARBA" id="ARBA00022454"/>
    </source>
</evidence>
<dbReference type="Gene3D" id="1.10.20.10">
    <property type="entry name" value="Histone, subunit A"/>
    <property type="match status" value="1"/>
</dbReference>
<dbReference type="GO" id="GO:0007059">
    <property type="term" value="P:chromosome segregation"/>
    <property type="evidence" value="ECO:0007669"/>
    <property type="project" value="TreeGrafter"/>
</dbReference>
<evidence type="ECO:0000259" key="7">
    <source>
        <dbReference type="Pfam" id="PF15511"/>
    </source>
</evidence>
<feature type="compositionally biased region" description="Basic and acidic residues" evidence="6">
    <location>
        <begin position="657"/>
        <end position="669"/>
    </location>
</feature>
<dbReference type="EMBL" id="CAXITT010000423">
    <property type="protein sequence ID" value="CAL1541300.1"/>
    <property type="molecule type" value="Genomic_DNA"/>
</dbReference>
<dbReference type="AlphaFoldDB" id="A0AAV2I3K9"/>
<feature type="region of interest" description="Disordered" evidence="6">
    <location>
        <begin position="229"/>
        <end position="253"/>
    </location>
</feature>
<keyword evidence="9" id="KW-1185">Reference proteome</keyword>
<evidence type="ECO:0000256" key="3">
    <source>
        <dbReference type="ARBA" id="ARBA00010137"/>
    </source>
</evidence>
<dbReference type="InterPro" id="IPR028255">
    <property type="entry name" value="CENP-T"/>
</dbReference>
<feature type="region of interest" description="Disordered" evidence="6">
    <location>
        <begin position="644"/>
        <end position="669"/>
    </location>
</feature>
<feature type="compositionally biased region" description="Polar residues" evidence="6">
    <location>
        <begin position="717"/>
        <end position="726"/>
    </location>
</feature>
<evidence type="ECO:0000256" key="1">
    <source>
        <dbReference type="ARBA" id="ARBA00004123"/>
    </source>
</evidence>
<feature type="region of interest" description="Disordered" evidence="6">
    <location>
        <begin position="329"/>
        <end position="456"/>
    </location>
</feature>